<keyword evidence="1" id="KW-1133">Transmembrane helix</keyword>
<dbReference type="Proteomes" id="UP000434580">
    <property type="component" value="Unassembled WGS sequence"/>
</dbReference>
<dbReference type="EMBL" id="CACSII010000017">
    <property type="protein sequence ID" value="CAA0114116.1"/>
    <property type="molecule type" value="Genomic_DNA"/>
</dbReference>
<feature type="transmembrane region" description="Helical" evidence="1">
    <location>
        <begin position="358"/>
        <end position="379"/>
    </location>
</feature>
<protein>
    <recommendedName>
        <fullName evidence="6">Gonadoliberin III</fullName>
    </recommendedName>
</protein>
<dbReference type="Pfam" id="PF14400">
    <property type="entry name" value="Transglut_i_TM"/>
    <property type="match status" value="1"/>
</dbReference>
<name>A0A5S9Q8K2_9GAMM</name>
<dbReference type="InterPro" id="IPR025838">
    <property type="entry name" value="Transglut_i_TM"/>
</dbReference>
<evidence type="ECO:0000313" key="5">
    <source>
        <dbReference type="Proteomes" id="UP000434580"/>
    </source>
</evidence>
<dbReference type="Pfam" id="PF14402">
    <property type="entry name" value="7TM_transglut"/>
    <property type="match status" value="1"/>
</dbReference>
<dbReference type="InterPro" id="IPR025840">
    <property type="entry name" value="7TM_transglut"/>
</dbReference>
<gene>
    <name evidence="4" type="ORF">DPBNPPHM_01793</name>
</gene>
<dbReference type="OrthoDB" id="253840at2"/>
<feature type="transmembrane region" description="Helical" evidence="1">
    <location>
        <begin position="319"/>
        <end position="338"/>
    </location>
</feature>
<keyword evidence="1" id="KW-0472">Membrane</keyword>
<feature type="transmembrane region" description="Helical" evidence="1">
    <location>
        <begin position="413"/>
        <end position="434"/>
    </location>
</feature>
<feature type="domain" description="Inactive transglutaminase fused to 7 transmembrane helices" evidence="2">
    <location>
        <begin position="24"/>
        <end position="185"/>
    </location>
</feature>
<dbReference type="AlphaFoldDB" id="A0A5S9Q8K2"/>
<reference evidence="4 5" key="1">
    <citation type="submission" date="2019-11" db="EMBL/GenBank/DDBJ databases">
        <authorList>
            <person name="Holert J."/>
        </authorList>
    </citation>
    <scope>NUCLEOTIDE SEQUENCE [LARGE SCALE GENOMIC DNA]</scope>
    <source>
        <strain evidence="4">BC5_2</strain>
    </source>
</reference>
<sequence length="513" mass="56550">MSDKAILYVLAFLLIAIGGGATWYKSQVLHFPLTPGQQVPVWTIDATVKFDPANGPITVKLNLPQNDGKLIILDETESSDGYGFNQLEDSGNNFAQWTRRTATGPQSLTYRIRAVDNPEPQPATEADVPSIPSVPSYTSIEQGIVTKLTREATAMSSSNLTFGIELIKLFNSPEYRADVELLTNTNSREAKAKTLLGMFAVTETPARLAMGIELADGKRRQPPVFFIQTFADGKWVTLNPITAERGVPEGTMLWRRGGHSLLEVTGGRNSRVDFSVIQSPLSAKQVAMQTTEKQANSPALIDFSIYSLPSESQNAFKKILLIPFGALVVVFLRVIVGVRTSGTFMPILIAVAFVQTQLIPGIIMFISIVSVGLLIRFFLTRLNLLLVARISAVVIVVIAIMASFSIISAKLGLTQVMTITFFPMIILAWTIERMSILWEEEGPKEVVIQGFGSLAMASVAFLVMTNSYIEHLTFNFPEVLYILLALMLLLGSYNGYRLTELRRFRPMVEEGDK</sequence>
<keyword evidence="1" id="KW-0812">Transmembrane</keyword>
<feature type="domain" description="7 transmembrane helices usually fused to an inactive transglutaminase" evidence="3">
    <location>
        <begin position="260"/>
        <end position="507"/>
    </location>
</feature>
<evidence type="ECO:0000259" key="3">
    <source>
        <dbReference type="Pfam" id="PF14402"/>
    </source>
</evidence>
<feature type="transmembrane region" description="Helical" evidence="1">
    <location>
        <begin position="479"/>
        <end position="496"/>
    </location>
</feature>
<accession>A0A5S9Q8K2</accession>
<evidence type="ECO:0008006" key="6">
    <source>
        <dbReference type="Google" id="ProtNLM"/>
    </source>
</evidence>
<evidence type="ECO:0000313" key="4">
    <source>
        <dbReference type="EMBL" id="CAA0114116.1"/>
    </source>
</evidence>
<proteinExistence type="predicted"/>
<feature type="transmembrane region" description="Helical" evidence="1">
    <location>
        <begin position="386"/>
        <end position="407"/>
    </location>
</feature>
<evidence type="ECO:0000259" key="2">
    <source>
        <dbReference type="Pfam" id="PF14400"/>
    </source>
</evidence>
<organism evidence="4 5">
    <name type="scientific">BD1-7 clade bacterium</name>
    <dbReference type="NCBI Taxonomy" id="2029982"/>
    <lineage>
        <taxon>Bacteria</taxon>
        <taxon>Pseudomonadati</taxon>
        <taxon>Pseudomonadota</taxon>
        <taxon>Gammaproteobacteria</taxon>
        <taxon>Cellvibrionales</taxon>
        <taxon>Spongiibacteraceae</taxon>
        <taxon>BD1-7 clade</taxon>
    </lineage>
</organism>
<feature type="transmembrane region" description="Helical" evidence="1">
    <location>
        <begin position="446"/>
        <end position="467"/>
    </location>
</feature>
<feature type="transmembrane region" description="Helical" evidence="1">
    <location>
        <begin position="6"/>
        <end position="24"/>
    </location>
</feature>
<evidence type="ECO:0000256" key="1">
    <source>
        <dbReference type="SAM" id="Phobius"/>
    </source>
</evidence>